<keyword evidence="2" id="KW-0479">Metal-binding</keyword>
<dbReference type="EMBL" id="JAJAQI010000011">
    <property type="protein sequence ID" value="MCB4821976.1"/>
    <property type="molecule type" value="Genomic_DNA"/>
</dbReference>
<gene>
    <name evidence="5" type="ORF">LHA35_09555</name>
</gene>
<name>A0A9X1IBX4_9PROT</name>
<sequence length="258" mass="27154">MVKSLKRMVRSGELAAGTFLVEFVTPGIGHILAGAGCDFAFLDMEHSGFSVETVKSGLRFLEAGGIPTLVRIPSRDAHDIARIADVGAEGVMLPLVGSIETAKAAVAALKYPPLGRRGVALRIAHDNYRTAPPAEALAAANDRTVLILMIETAEGVENAEAIASLPGVDALWLGHFDLSASLGIPGQFDHPSFREATRRICVAAKLHGKGLGRLVTGEAEARQALKDGFRLIAWGGDAWLMQQALAEGVAGLRRMASG</sequence>
<proteinExistence type="inferred from homology"/>
<evidence type="ECO:0000256" key="2">
    <source>
        <dbReference type="ARBA" id="ARBA00022723"/>
    </source>
</evidence>
<dbReference type="RefSeq" id="WP_226607522.1">
    <property type="nucleotide sequence ID" value="NZ_JAJAQI010000011.1"/>
</dbReference>
<keyword evidence="6" id="KW-1185">Reference proteome</keyword>
<comment type="similarity">
    <text evidence="1">Belongs to the HpcH/HpaI aldolase family.</text>
</comment>
<keyword evidence="3" id="KW-0456">Lyase</keyword>
<feature type="domain" description="HpcH/HpaI aldolase/citrate lyase" evidence="4">
    <location>
        <begin position="30"/>
        <end position="241"/>
    </location>
</feature>
<organism evidence="5 6">
    <name type="scientific">Roseicella aerolata</name>
    <dbReference type="NCBI Taxonomy" id="2883479"/>
    <lineage>
        <taxon>Bacteria</taxon>
        <taxon>Pseudomonadati</taxon>
        <taxon>Pseudomonadota</taxon>
        <taxon>Alphaproteobacteria</taxon>
        <taxon>Acetobacterales</taxon>
        <taxon>Roseomonadaceae</taxon>
        <taxon>Roseicella</taxon>
    </lineage>
</organism>
<dbReference type="InterPro" id="IPR005000">
    <property type="entry name" value="Aldolase/citrate-lyase_domain"/>
</dbReference>
<accession>A0A9X1IBX4</accession>
<evidence type="ECO:0000259" key="4">
    <source>
        <dbReference type="Pfam" id="PF03328"/>
    </source>
</evidence>
<dbReference type="AlphaFoldDB" id="A0A9X1IBX4"/>
<dbReference type="GO" id="GO:0016832">
    <property type="term" value="F:aldehyde-lyase activity"/>
    <property type="evidence" value="ECO:0007669"/>
    <property type="project" value="TreeGrafter"/>
</dbReference>
<evidence type="ECO:0000313" key="5">
    <source>
        <dbReference type="EMBL" id="MCB4821976.1"/>
    </source>
</evidence>
<dbReference type="GO" id="GO:0046872">
    <property type="term" value="F:metal ion binding"/>
    <property type="evidence" value="ECO:0007669"/>
    <property type="project" value="UniProtKB-KW"/>
</dbReference>
<comment type="caution">
    <text evidence="5">The sequence shown here is derived from an EMBL/GenBank/DDBJ whole genome shotgun (WGS) entry which is preliminary data.</text>
</comment>
<dbReference type="InterPro" id="IPR040442">
    <property type="entry name" value="Pyrv_kinase-like_dom_sf"/>
</dbReference>
<evidence type="ECO:0000313" key="6">
    <source>
        <dbReference type="Proteomes" id="UP001139311"/>
    </source>
</evidence>
<dbReference type="GO" id="GO:0005737">
    <property type="term" value="C:cytoplasm"/>
    <property type="evidence" value="ECO:0007669"/>
    <property type="project" value="TreeGrafter"/>
</dbReference>
<dbReference type="Gene3D" id="3.20.20.60">
    <property type="entry name" value="Phosphoenolpyruvate-binding domains"/>
    <property type="match status" value="1"/>
</dbReference>
<evidence type="ECO:0000256" key="3">
    <source>
        <dbReference type="ARBA" id="ARBA00023239"/>
    </source>
</evidence>
<dbReference type="PANTHER" id="PTHR30502:SF0">
    <property type="entry name" value="PHOSPHOENOLPYRUVATE CARBOXYLASE FAMILY PROTEIN"/>
    <property type="match status" value="1"/>
</dbReference>
<dbReference type="SUPFAM" id="SSF51621">
    <property type="entry name" value="Phosphoenolpyruvate/pyruvate domain"/>
    <property type="match status" value="1"/>
</dbReference>
<dbReference type="PANTHER" id="PTHR30502">
    <property type="entry name" value="2-KETO-3-DEOXY-L-RHAMNONATE ALDOLASE"/>
    <property type="match status" value="1"/>
</dbReference>
<dbReference type="Proteomes" id="UP001139311">
    <property type="component" value="Unassembled WGS sequence"/>
</dbReference>
<evidence type="ECO:0000256" key="1">
    <source>
        <dbReference type="ARBA" id="ARBA00005568"/>
    </source>
</evidence>
<dbReference type="InterPro" id="IPR050251">
    <property type="entry name" value="HpcH-HpaI_aldolase"/>
</dbReference>
<dbReference type="InterPro" id="IPR015813">
    <property type="entry name" value="Pyrv/PenolPyrv_kinase-like_dom"/>
</dbReference>
<protein>
    <recommendedName>
        <fullName evidence="4">HpcH/HpaI aldolase/citrate lyase domain-containing protein</fullName>
    </recommendedName>
</protein>
<reference evidence="5" key="1">
    <citation type="submission" date="2021-10" db="EMBL/GenBank/DDBJ databases">
        <title>Roseicella aerolatum sp. nov., isolated from aerosols of e-waste dismantling site.</title>
        <authorList>
            <person name="Qin T."/>
        </authorList>
    </citation>
    <scope>NUCLEOTIDE SEQUENCE</scope>
    <source>
        <strain evidence="5">GB24</strain>
    </source>
</reference>
<dbReference type="Pfam" id="PF03328">
    <property type="entry name" value="HpcH_HpaI"/>
    <property type="match status" value="1"/>
</dbReference>